<evidence type="ECO:0000256" key="10">
    <source>
        <dbReference type="ARBA" id="ARBA00023235"/>
    </source>
</evidence>
<keyword evidence="1 13" id="KW-0540">Nuclease</keyword>
<dbReference type="InterPro" id="IPR011604">
    <property type="entry name" value="PDDEXK-like_dom_sf"/>
</dbReference>
<dbReference type="EC" id="5.6.2.4" evidence="13"/>
<dbReference type="InterPro" id="IPR000212">
    <property type="entry name" value="DNA_helicase_UvrD/REP"/>
</dbReference>
<gene>
    <name evidence="13 17" type="primary">addA</name>
    <name evidence="17" type="ORF">P6P90_08055</name>
</gene>
<name>A0ABT6H4F1_9BACI</name>
<comment type="function">
    <text evidence="13">The heterodimer acts as both an ATP-dependent DNA helicase and an ATP-dependent, dual-direction single-stranded exonuclease. Recognizes the chi site generating a DNA molecule suitable for the initiation of homologous recombination. The AddA nuclease domain is required for chi fragment generation; this subunit has the helicase and 3' -&gt; 5' nuclease activities.</text>
</comment>
<organism evidence="17 18">
    <name type="scientific">Ectobacillus antri</name>
    <dbReference type="NCBI Taxonomy" id="2486280"/>
    <lineage>
        <taxon>Bacteria</taxon>
        <taxon>Bacillati</taxon>
        <taxon>Bacillota</taxon>
        <taxon>Bacilli</taxon>
        <taxon>Bacillales</taxon>
        <taxon>Bacillaceae</taxon>
        <taxon>Ectobacillus</taxon>
    </lineage>
</organism>
<comment type="cofactor">
    <cofactor evidence="13">
        <name>Mg(2+)</name>
        <dbReference type="ChEBI" id="CHEBI:18420"/>
    </cofactor>
</comment>
<reference evidence="17 18" key="1">
    <citation type="submission" date="2023-04" db="EMBL/GenBank/DDBJ databases">
        <title>Ectobacillus antri isolated from activated sludge.</title>
        <authorList>
            <person name="Yan P."/>
            <person name="Liu X."/>
        </authorList>
    </citation>
    <scope>NUCLEOTIDE SEQUENCE [LARGE SCALE GENOMIC DNA]</scope>
    <source>
        <strain evidence="17 18">C18H</strain>
    </source>
</reference>
<comment type="caution">
    <text evidence="17">The sequence shown here is derived from an EMBL/GenBank/DDBJ whole genome shotgun (WGS) entry which is preliminary data.</text>
</comment>
<evidence type="ECO:0000256" key="3">
    <source>
        <dbReference type="ARBA" id="ARBA00022763"/>
    </source>
</evidence>
<keyword evidence="7 13" id="KW-0067">ATP-binding</keyword>
<comment type="similarity">
    <text evidence="13">Belongs to the helicase family. AddA subfamily.</text>
</comment>
<dbReference type="Pfam" id="PF12705">
    <property type="entry name" value="PDDEXK_1"/>
    <property type="match status" value="1"/>
</dbReference>
<keyword evidence="4 13" id="KW-0378">Hydrolase</keyword>
<evidence type="ECO:0000313" key="18">
    <source>
        <dbReference type="Proteomes" id="UP001218246"/>
    </source>
</evidence>
<keyword evidence="9 13" id="KW-0234">DNA repair</keyword>
<dbReference type="Gene3D" id="1.10.486.10">
    <property type="entry name" value="PCRA, domain 4"/>
    <property type="match status" value="1"/>
</dbReference>
<evidence type="ECO:0000256" key="6">
    <source>
        <dbReference type="ARBA" id="ARBA00022839"/>
    </source>
</evidence>
<evidence type="ECO:0000256" key="9">
    <source>
        <dbReference type="ARBA" id="ARBA00023204"/>
    </source>
</evidence>
<keyword evidence="18" id="KW-1185">Reference proteome</keyword>
<evidence type="ECO:0000256" key="14">
    <source>
        <dbReference type="PROSITE-ProRule" id="PRU00560"/>
    </source>
</evidence>
<keyword evidence="8 13" id="KW-0238">DNA-binding</keyword>
<dbReference type="InterPro" id="IPR011335">
    <property type="entry name" value="Restrct_endonuc-II-like"/>
</dbReference>
<feature type="domain" description="UvrD-like helicase C-terminal" evidence="16">
    <location>
        <begin position="487"/>
        <end position="781"/>
    </location>
</feature>
<dbReference type="EC" id="3.1.-.-" evidence="13"/>
<keyword evidence="5 13" id="KW-0347">Helicase</keyword>
<evidence type="ECO:0000256" key="1">
    <source>
        <dbReference type="ARBA" id="ARBA00022722"/>
    </source>
</evidence>
<keyword evidence="6 13" id="KW-0269">Exonuclease</keyword>
<accession>A0ABT6H4F1</accession>
<keyword evidence="3 13" id="KW-0227">DNA damage</keyword>
<dbReference type="InterPro" id="IPR014152">
    <property type="entry name" value="AddA"/>
</dbReference>
<protein>
    <recommendedName>
        <fullName evidence="13">ATP-dependent helicase/nuclease subunit A</fullName>
        <ecNumber evidence="13">3.1.-.-</ecNumber>
        <ecNumber evidence="13">5.6.2.4</ecNumber>
    </recommendedName>
    <alternativeName>
        <fullName evidence="13">ATP-dependent helicase/nuclease AddA</fullName>
    </alternativeName>
    <alternativeName>
        <fullName evidence="13">DNA 3'-5' helicase AddA</fullName>
    </alternativeName>
</protein>
<feature type="binding site" evidence="14">
    <location>
        <begin position="28"/>
        <end position="35"/>
    </location>
    <ligand>
        <name>ATP</name>
        <dbReference type="ChEBI" id="CHEBI:30616"/>
    </ligand>
</feature>
<evidence type="ECO:0000256" key="5">
    <source>
        <dbReference type="ARBA" id="ARBA00022806"/>
    </source>
</evidence>
<evidence type="ECO:0000256" key="7">
    <source>
        <dbReference type="ARBA" id="ARBA00022840"/>
    </source>
</evidence>
<sequence>MIKPAHVHWTDDQWKAIVSEGSDILVAAAAGSGKTAVLVERIIQKLIGPNPIDVDRLLVVTFTNASAQEMKTRIAEALDKELAKQPHSQHLRKQLNLLGRASISTLHSFCLQVIRNYYYMIDVDPGFRIGSQAEIELLKEEVLHDLLEEEYGLEGNELFFDLVERYTSDRSDDDLQDMILAFHREATAHPNPKRWLQHVRDLYKEANHIDELPYTSYLLAYMQLQLRGLRAHLEKAMELTQWPGGPLPREAVFRDDIRQIDMLLAASSWTEMDEAIKSVKWQTLPRIKRADYEEELLQRTDQLRKQVKEDVAKMTEDWFSRSSEAYMDDLKEMAPIVAKLTDLVQTFIARFQQAKRAKSMVDFTDLEHFCLAILQENDAPSAVAMHYRELFAEVLVDEYQDVNFVQESILRLVTKEMESTGNLFMVGDIKQSIYRFRLAEPGLFLGKYKRFTREGEGGLKIDLAQNFRSRPEVLHGTNFVFKQIMGETVGEIAYDEDAELKPGAVYPDSSDVDAELLVIHAEAQEEEELENPQLEARLIAQRIRKMISSGYEIYDRKHGAMRPISYRDFVILLRSMPWAPTMMEEFKMQGIPAYAELATGYFEATEVNVMLNMLRVIDNPQQDIPLASVLRSPIVGMKDEELATIRIHGKKASFYQVLKSFAYSGKPRELREKTDLFLQALQKWRDFARQQPLTELIANIYRQTGYYDFVGGLPGGKQRQANLRMLQDKARQYEAGDFRGLFRFLRFIERLQERGDDMGAARVANEQEDVVRIMTVHKSKGLEFPVVFVAGMGRRFNTRDLTNRFLLHKDFGFGSQFIDPQKRIKFTTLPYIAIKQKMKMEMIAEEMRVLYVALTRAKEKLILIGSVKDAASVISKWTETNDHKEWLLPDYIRAQASSYLDWLGPALMRHRAGEEFGDRGRVLSAIDQHEAKWKVEIIQMDALRPFDTEMEENAELLAALQAHEPVPAPNSDIIERLHWAYSFQEATAYRAKQSVSDLKRQYEANEDSDEVLLSAPRSAIEKRPRFMEKKGLTGAERGTAMHTVMQHVNLHEEITKERIAEQLASMVNRELLTEEQADSVDPEEIVMFFHTNLGQRVKIASHVEREVPFSILLSASEIYRDWSATYEEKVVVQGVIDCMIEEEDGIVLIDFKTDKITGKYPRGIEQARKELEKRYEKQLNLYATAIETSLKKKVKEKYLYFFDGHHILALD</sequence>
<evidence type="ECO:0000256" key="11">
    <source>
        <dbReference type="ARBA" id="ARBA00034617"/>
    </source>
</evidence>
<dbReference type="Gene3D" id="3.40.50.300">
    <property type="entry name" value="P-loop containing nucleotide triphosphate hydrolases"/>
    <property type="match status" value="3"/>
</dbReference>
<evidence type="ECO:0000259" key="15">
    <source>
        <dbReference type="PROSITE" id="PS51198"/>
    </source>
</evidence>
<evidence type="ECO:0000256" key="4">
    <source>
        <dbReference type="ARBA" id="ARBA00022801"/>
    </source>
</evidence>
<dbReference type="PANTHER" id="PTHR11070:SF48">
    <property type="entry name" value="ATP-DEPENDENT HELICASE_NUCLEASE SUBUNIT A"/>
    <property type="match status" value="1"/>
</dbReference>
<dbReference type="RefSeq" id="WP_278018083.1">
    <property type="nucleotide sequence ID" value="NZ_JARRRY010000003.1"/>
</dbReference>
<comment type="catalytic activity">
    <reaction evidence="11 13">
        <text>Couples ATP hydrolysis with the unwinding of duplex DNA by translocating in the 3'-5' direction.</text>
        <dbReference type="EC" id="5.6.2.4"/>
    </reaction>
</comment>
<evidence type="ECO:0000259" key="16">
    <source>
        <dbReference type="PROSITE" id="PS51217"/>
    </source>
</evidence>
<dbReference type="PROSITE" id="PS51198">
    <property type="entry name" value="UVRD_HELICASE_ATP_BIND"/>
    <property type="match status" value="1"/>
</dbReference>
<dbReference type="Gene3D" id="3.90.320.10">
    <property type="match status" value="1"/>
</dbReference>
<evidence type="ECO:0000313" key="17">
    <source>
        <dbReference type="EMBL" id="MDG5753925.1"/>
    </source>
</evidence>
<dbReference type="Gene3D" id="3.30.160.800">
    <property type="match status" value="1"/>
</dbReference>
<dbReference type="NCBIfam" id="TIGR02785">
    <property type="entry name" value="addA_Gpos"/>
    <property type="match status" value="1"/>
</dbReference>
<dbReference type="PANTHER" id="PTHR11070">
    <property type="entry name" value="UVRD / RECB / PCRA DNA HELICASE FAMILY MEMBER"/>
    <property type="match status" value="1"/>
</dbReference>
<dbReference type="SUPFAM" id="SSF52980">
    <property type="entry name" value="Restriction endonuclease-like"/>
    <property type="match status" value="1"/>
</dbReference>
<dbReference type="HAMAP" id="MF_01451">
    <property type="entry name" value="AddA"/>
    <property type="match status" value="1"/>
</dbReference>
<evidence type="ECO:0000256" key="13">
    <source>
        <dbReference type="HAMAP-Rule" id="MF_01451"/>
    </source>
</evidence>
<dbReference type="Proteomes" id="UP001218246">
    <property type="component" value="Unassembled WGS sequence"/>
</dbReference>
<dbReference type="InterPro" id="IPR038726">
    <property type="entry name" value="PDDEXK_AddAB-type"/>
</dbReference>
<dbReference type="InterPro" id="IPR014017">
    <property type="entry name" value="DNA_helicase_UvrD-like_C"/>
</dbReference>
<dbReference type="PROSITE" id="PS51217">
    <property type="entry name" value="UVRD_HELICASE_CTER"/>
    <property type="match status" value="1"/>
</dbReference>
<feature type="domain" description="UvrD-like helicase ATP-binding" evidence="15">
    <location>
        <begin position="7"/>
        <end position="470"/>
    </location>
</feature>
<dbReference type="Pfam" id="PF00580">
    <property type="entry name" value="UvrD-helicase"/>
    <property type="match status" value="1"/>
</dbReference>
<evidence type="ECO:0000256" key="8">
    <source>
        <dbReference type="ARBA" id="ARBA00023125"/>
    </source>
</evidence>
<evidence type="ECO:0000256" key="12">
    <source>
        <dbReference type="ARBA" id="ARBA00048988"/>
    </source>
</evidence>
<evidence type="ECO:0000256" key="2">
    <source>
        <dbReference type="ARBA" id="ARBA00022741"/>
    </source>
</evidence>
<dbReference type="InterPro" id="IPR027417">
    <property type="entry name" value="P-loop_NTPase"/>
</dbReference>
<keyword evidence="10 13" id="KW-0413">Isomerase</keyword>
<keyword evidence="2 13" id="KW-0547">Nucleotide-binding</keyword>
<comment type="subunit">
    <text evidence="13">Heterodimer of AddA and AddB/RexB.</text>
</comment>
<dbReference type="Pfam" id="PF13361">
    <property type="entry name" value="UvrD_C"/>
    <property type="match status" value="1"/>
</dbReference>
<comment type="catalytic activity">
    <reaction evidence="12 13">
        <text>ATP + H2O = ADP + phosphate + H(+)</text>
        <dbReference type="Rhea" id="RHEA:13065"/>
        <dbReference type="ChEBI" id="CHEBI:15377"/>
        <dbReference type="ChEBI" id="CHEBI:15378"/>
        <dbReference type="ChEBI" id="CHEBI:30616"/>
        <dbReference type="ChEBI" id="CHEBI:43474"/>
        <dbReference type="ChEBI" id="CHEBI:456216"/>
        <dbReference type="EC" id="5.6.2.4"/>
    </reaction>
</comment>
<proteinExistence type="inferred from homology"/>
<dbReference type="EMBL" id="JARULN010000005">
    <property type="protein sequence ID" value="MDG5753925.1"/>
    <property type="molecule type" value="Genomic_DNA"/>
</dbReference>
<dbReference type="GO" id="GO:0004386">
    <property type="term" value="F:helicase activity"/>
    <property type="evidence" value="ECO:0007669"/>
    <property type="project" value="UniProtKB-KW"/>
</dbReference>
<dbReference type="SUPFAM" id="SSF52540">
    <property type="entry name" value="P-loop containing nucleoside triphosphate hydrolases"/>
    <property type="match status" value="1"/>
</dbReference>
<dbReference type="InterPro" id="IPR014016">
    <property type="entry name" value="UvrD-like_ATP-bd"/>
</dbReference>